<dbReference type="Gene3D" id="2.60.40.3500">
    <property type="match status" value="1"/>
</dbReference>
<name>A0A383CVL6_9ZZZZ</name>
<dbReference type="AlphaFoldDB" id="A0A383CVL6"/>
<organism evidence="1">
    <name type="scientific">marine metagenome</name>
    <dbReference type="NCBI Taxonomy" id="408172"/>
    <lineage>
        <taxon>unclassified sequences</taxon>
        <taxon>metagenomes</taxon>
        <taxon>ecological metagenomes</taxon>
    </lineage>
</organism>
<evidence type="ECO:0008006" key="2">
    <source>
        <dbReference type="Google" id="ProtNLM"/>
    </source>
</evidence>
<accession>A0A383CVL6</accession>
<sequence length="162" mass="17710">VTGCIRWQVSAVVLVAILTCVPIATGARSIEIATLPAAKATVTNVRVGLHTDKTRIVLDISQPIAFRYHVSSNGTAVFIDLPDVKWTASPFEPRHSKGKILEFHYSPAANGGRFNILTDGPVSISEPFFVKPKGKRGHRIVIDLVGQRLTMPQFGRILYPSH</sequence>
<protein>
    <recommendedName>
        <fullName evidence="2">AMIN domain-containing protein</fullName>
    </recommendedName>
</protein>
<dbReference type="EMBL" id="UINC01211959">
    <property type="protein sequence ID" value="SVE36080.1"/>
    <property type="molecule type" value="Genomic_DNA"/>
</dbReference>
<feature type="non-terminal residue" evidence="1">
    <location>
        <position position="1"/>
    </location>
</feature>
<evidence type="ECO:0000313" key="1">
    <source>
        <dbReference type="EMBL" id="SVE36080.1"/>
    </source>
</evidence>
<gene>
    <name evidence="1" type="ORF">METZ01_LOCUS488934</name>
</gene>
<reference evidence="1" key="1">
    <citation type="submission" date="2018-05" db="EMBL/GenBank/DDBJ databases">
        <authorList>
            <person name="Lanie J.A."/>
            <person name="Ng W.-L."/>
            <person name="Kazmierczak K.M."/>
            <person name="Andrzejewski T.M."/>
            <person name="Davidsen T.M."/>
            <person name="Wayne K.J."/>
            <person name="Tettelin H."/>
            <person name="Glass J.I."/>
            <person name="Rusch D."/>
            <person name="Podicherti R."/>
            <person name="Tsui H.-C.T."/>
            <person name="Winkler M.E."/>
        </authorList>
    </citation>
    <scope>NUCLEOTIDE SEQUENCE</scope>
</reference>
<proteinExistence type="predicted"/>